<dbReference type="EMBL" id="JAFEUP010000003">
    <property type="protein sequence ID" value="MBM7061212.1"/>
    <property type="molecule type" value="Genomic_DNA"/>
</dbReference>
<dbReference type="InterPro" id="IPR007404">
    <property type="entry name" value="YdjM-like"/>
</dbReference>
<evidence type="ECO:0000313" key="1">
    <source>
        <dbReference type="EMBL" id="MBM7061212.1"/>
    </source>
</evidence>
<gene>
    <name evidence="1" type="ORF">JQX08_10885</name>
</gene>
<dbReference type="Pfam" id="PF04307">
    <property type="entry name" value="YdjM"/>
    <property type="match status" value="1"/>
</dbReference>
<dbReference type="RefSeq" id="WP_205348402.1">
    <property type="nucleotide sequence ID" value="NZ_JAFEUP010000003.1"/>
</dbReference>
<dbReference type="PANTHER" id="PTHR35531">
    <property type="entry name" value="INNER MEMBRANE PROTEIN YBCI-RELATED"/>
    <property type="match status" value="1"/>
</dbReference>
<dbReference type="Proteomes" id="UP000717995">
    <property type="component" value="Unassembled WGS sequence"/>
</dbReference>
<protein>
    <submittedName>
        <fullName evidence="1">Metal-dependent hydrolase</fullName>
    </submittedName>
</protein>
<organism evidence="1 2">
    <name type="scientific">Zestomonas insulae</name>
    <dbReference type="NCBI Taxonomy" id="2809017"/>
    <lineage>
        <taxon>Bacteria</taxon>
        <taxon>Pseudomonadati</taxon>
        <taxon>Pseudomonadota</taxon>
        <taxon>Gammaproteobacteria</taxon>
        <taxon>Pseudomonadales</taxon>
        <taxon>Pseudomonadaceae</taxon>
        <taxon>Zestomonas</taxon>
    </lineage>
</organism>
<accession>A0ABS2IDR5</accession>
<comment type="caution">
    <text evidence="1">The sequence shown here is derived from an EMBL/GenBank/DDBJ whole genome shotgun (WGS) entry which is preliminary data.</text>
</comment>
<reference evidence="1 2" key="1">
    <citation type="submission" date="2021-02" db="EMBL/GenBank/DDBJ databases">
        <authorList>
            <person name="Lee D.-H."/>
        </authorList>
    </citation>
    <scope>NUCLEOTIDE SEQUENCE [LARGE SCALE GENOMIC DNA]</scope>
    <source>
        <strain evidence="1 2">UL073</strain>
    </source>
</reference>
<keyword evidence="1" id="KW-0378">Hydrolase</keyword>
<sequence length="178" mass="18939">MTTLISHPLPVLAVGLALGSRQIPPRLLLAGLLSACLPDADVLAFQLGIAYADAFGHRGFSHSLLFAAGCGLFGALGSRWLGCGPLKPGLWVGLACASHGLLDALTNGGLDVAFFWPWDAQRYFLPWRPIVVSPFIGNFFGPRGVQVLLSEARWVWAPCAGLALSGVGLRALLRRRPN</sequence>
<name>A0ABS2IDR5_9GAMM</name>
<dbReference type="GO" id="GO:0016787">
    <property type="term" value="F:hydrolase activity"/>
    <property type="evidence" value="ECO:0007669"/>
    <property type="project" value="UniProtKB-KW"/>
</dbReference>
<dbReference type="PANTHER" id="PTHR35531:SF1">
    <property type="entry name" value="INNER MEMBRANE PROTEIN YBCI-RELATED"/>
    <property type="match status" value="1"/>
</dbReference>
<keyword evidence="2" id="KW-1185">Reference proteome</keyword>
<evidence type="ECO:0000313" key="2">
    <source>
        <dbReference type="Proteomes" id="UP000717995"/>
    </source>
</evidence>
<proteinExistence type="predicted"/>